<feature type="region of interest" description="Disordered" evidence="1">
    <location>
        <begin position="1"/>
        <end position="73"/>
    </location>
</feature>
<dbReference type="EMBL" id="ML769938">
    <property type="protein sequence ID" value="KAE9385863.1"/>
    <property type="molecule type" value="Genomic_DNA"/>
</dbReference>
<gene>
    <name evidence="2" type="ORF">BT96DRAFT_1006654</name>
</gene>
<dbReference type="Proteomes" id="UP000799118">
    <property type="component" value="Unassembled WGS sequence"/>
</dbReference>
<keyword evidence="3" id="KW-1185">Reference proteome</keyword>
<evidence type="ECO:0000313" key="3">
    <source>
        <dbReference type="Proteomes" id="UP000799118"/>
    </source>
</evidence>
<organism evidence="2 3">
    <name type="scientific">Gymnopus androsaceus JB14</name>
    <dbReference type="NCBI Taxonomy" id="1447944"/>
    <lineage>
        <taxon>Eukaryota</taxon>
        <taxon>Fungi</taxon>
        <taxon>Dikarya</taxon>
        <taxon>Basidiomycota</taxon>
        <taxon>Agaricomycotina</taxon>
        <taxon>Agaricomycetes</taxon>
        <taxon>Agaricomycetidae</taxon>
        <taxon>Agaricales</taxon>
        <taxon>Marasmiineae</taxon>
        <taxon>Omphalotaceae</taxon>
        <taxon>Gymnopus</taxon>
    </lineage>
</organism>
<sequence length="73" mass="7791">MHSKSDTATIHDGDTPADVDKAQPRPAAESKHPGSKKKKHCRCGKKSLKGLGVDKWPHGDSSGKITTKAVCNQ</sequence>
<feature type="compositionally biased region" description="Basic residues" evidence="1">
    <location>
        <begin position="33"/>
        <end position="48"/>
    </location>
</feature>
<protein>
    <submittedName>
        <fullName evidence="2">Uncharacterized protein</fullName>
    </submittedName>
</protein>
<name>A0A6A4GKH7_9AGAR</name>
<proteinExistence type="predicted"/>
<dbReference type="AlphaFoldDB" id="A0A6A4GKH7"/>
<evidence type="ECO:0000313" key="2">
    <source>
        <dbReference type="EMBL" id="KAE9385863.1"/>
    </source>
</evidence>
<reference evidence="2" key="1">
    <citation type="journal article" date="2019" name="Environ. Microbiol.">
        <title>Fungal ecological strategies reflected in gene transcription - a case study of two litter decomposers.</title>
        <authorList>
            <person name="Barbi F."/>
            <person name="Kohler A."/>
            <person name="Barry K."/>
            <person name="Baskaran P."/>
            <person name="Daum C."/>
            <person name="Fauchery L."/>
            <person name="Ihrmark K."/>
            <person name="Kuo A."/>
            <person name="LaButti K."/>
            <person name="Lipzen A."/>
            <person name="Morin E."/>
            <person name="Grigoriev I.V."/>
            <person name="Henrissat B."/>
            <person name="Lindahl B."/>
            <person name="Martin F."/>
        </authorList>
    </citation>
    <scope>NUCLEOTIDE SEQUENCE</scope>
    <source>
        <strain evidence="2">JB14</strain>
    </source>
</reference>
<feature type="compositionally biased region" description="Basic and acidic residues" evidence="1">
    <location>
        <begin position="9"/>
        <end position="32"/>
    </location>
</feature>
<evidence type="ECO:0000256" key="1">
    <source>
        <dbReference type="SAM" id="MobiDB-lite"/>
    </source>
</evidence>
<accession>A0A6A4GKH7</accession>
<feature type="compositionally biased region" description="Polar residues" evidence="1">
    <location>
        <begin position="63"/>
        <end position="73"/>
    </location>
</feature>